<organism evidence="1 2">
    <name type="scientific">Saccharothrix espanaensis (strain ATCC 51144 / DSM 44229 / JCM 9112 / NBRC 15066 / NRRL 15764)</name>
    <dbReference type="NCBI Taxonomy" id="1179773"/>
    <lineage>
        <taxon>Bacteria</taxon>
        <taxon>Bacillati</taxon>
        <taxon>Actinomycetota</taxon>
        <taxon>Actinomycetes</taxon>
        <taxon>Pseudonocardiales</taxon>
        <taxon>Pseudonocardiaceae</taxon>
        <taxon>Saccharothrix</taxon>
    </lineage>
</organism>
<gene>
    <name evidence="1" type="ordered locus">BN6_76860</name>
</gene>
<dbReference type="AlphaFoldDB" id="K0KBI2"/>
<dbReference type="Proteomes" id="UP000006281">
    <property type="component" value="Chromosome"/>
</dbReference>
<dbReference type="HOGENOM" id="CLU_052626_5_2_11"/>
<sequence>MVVIVLPAGLHGAHVRSVLEARVGPPTLRAALGEGVLVRYGRRVLVAREHALDFRTRCAAVLLAAGPHAVLARETALRLHGCTAAGIGTLHVQVPYWAGAGRQAGVRVHHGRVDEVCEVAGLRCQPVAAALVDVLCRGDRYVALACTDEVLAELPAAGRAELKAAVRVAITGRPDPRGTRRALALLGLATGKSPGRSRLLLTVVDAGLPAPEQHYPAPTGPADLAWPAAELALDYAPEQGRLAVRESGRWTLLRAGPADLRIPTALVARLTRCLHARLVPGRPGGGHH</sequence>
<evidence type="ECO:0000313" key="2">
    <source>
        <dbReference type="Proteomes" id="UP000006281"/>
    </source>
</evidence>
<proteinExistence type="predicted"/>
<accession>K0KBI2</accession>
<dbReference type="EMBL" id="HE804045">
    <property type="protein sequence ID" value="CCH34907.1"/>
    <property type="molecule type" value="Genomic_DNA"/>
</dbReference>
<keyword evidence="2" id="KW-1185">Reference proteome</keyword>
<dbReference type="OrthoDB" id="3173471at2"/>
<protein>
    <submittedName>
        <fullName evidence="1">Uncharacterized protein</fullName>
    </submittedName>
</protein>
<dbReference type="eggNOG" id="COG5340">
    <property type="taxonomic scope" value="Bacteria"/>
</dbReference>
<evidence type="ECO:0000313" key="1">
    <source>
        <dbReference type="EMBL" id="CCH34907.1"/>
    </source>
</evidence>
<dbReference type="BioCyc" id="SESP1179773:BN6_RS37155-MONOMER"/>
<dbReference type="STRING" id="1179773.BN6_76860"/>
<dbReference type="KEGG" id="sesp:BN6_76860"/>
<dbReference type="RefSeq" id="WP_015105016.1">
    <property type="nucleotide sequence ID" value="NC_019673.1"/>
</dbReference>
<dbReference type="PATRIC" id="fig|1179773.3.peg.7762"/>
<reference evidence="1 2" key="1">
    <citation type="journal article" date="2012" name="BMC Genomics">
        <title>Complete genome sequence of Saccharothrix espanaensis DSM 44229T and comparison to the other completely sequenced Pseudonocardiaceae.</title>
        <authorList>
            <person name="Strobel T."/>
            <person name="Al-Dilaimi A."/>
            <person name="Blom J."/>
            <person name="Gessner A."/>
            <person name="Kalinowski J."/>
            <person name="Luzhetska M."/>
            <person name="Puhler A."/>
            <person name="Szczepanowski R."/>
            <person name="Bechthold A."/>
            <person name="Ruckert C."/>
        </authorList>
    </citation>
    <scope>NUCLEOTIDE SEQUENCE [LARGE SCALE GENOMIC DNA]</scope>
    <source>
        <strain evidence="2">ATCC 51144 / DSM 44229 / JCM 9112 / NBRC 15066 / NRRL 15764</strain>
    </source>
</reference>
<name>K0KBI2_SACES</name>